<keyword evidence="3" id="KW-1185">Reference proteome</keyword>
<evidence type="ECO:0000313" key="2">
    <source>
        <dbReference type="EMBL" id="RCN53238.1"/>
    </source>
</evidence>
<dbReference type="Proteomes" id="UP000252519">
    <property type="component" value="Unassembled WGS sequence"/>
</dbReference>
<dbReference type="EMBL" id="JOJR01000003">
    <property type="protein sequence ID" value="RCN53238.1"/>
    <property type="molecule type" value="Genomic_DNA"/>
</dbReference>
<protein>
    <submittedName>
        <fullName evidence="2">Uncharacterized protein</fullName>
    </submittedName>
</protein>
<dbReference type="AlphaFoldDB" id="A0A368HC11"/>
<reference evidence="2 3" key="1">
    <citation type="submission" date="2014-10" db="EMBL/GenBank/DDBJ databases">
        <title>Draft genome of the hookworm Ancylostoma caninum.</title>
        <authorList>
            <person name="Mitreva M."/>
        </authorList>
    </citation>
    <scope>NUCLEOTIDE SEQUENCE [LARGE SCALE GENOMIC DNA]</scope>
    <source>
        <strain evidence="2 3">Baltimore</strain>
    </source>
</reference>
<proteinExistence type="predicted"/>
<organism evidence="2 3">
    <name type="scientific">Ancylostoma caninum</name>
    <name type="common">Dog hookworm</name>
    <dbReference type="NCBI Taxonomy" id="29170"/>
    <lineage>
        <taxon>Eukaryota</taxon>
        <taxon>Metazoa</taxon>
        <taxon>Ecdysozoa</taxon>
        <taxon>Nematoda</taxon>
        <taxon>Chromadorea</taxon>
        <taxon>Rhabditida</taxon>
        <taxon>Rhabditina</taxon>
        <taxon>Rhabditomorpha</taxon>
        <taxon>Strongyloidea</taxon>
        <taxon>Ancylostomatidae</taxon>
        <taxon>Ancylostomatinae</taxon>
        <taxon>Ancylostoma</taxon>
    </lineage>
</organism>
<feature type="compositionally biased region" description="Basic and acidic residues" evidence="1">
    <location>
        <begin position="61"/>
        <end position="74"/>
    </location>
</feature>
<gene>
    <name evidence="2" type="ORF">ANCCAN_00797</name>
</gene>
<accession>A0A368HC11</accession>
<comment type="caution">
    <text evidence="2">The sequence shown here is derived from an EMBL/GenBank/DDBJ whole genome shotgun (WGS) entry which is preliminary data.</text>
</comment>
<dbReference type="OrthoDB" id="657902at2759"/>
<feature type="region of interest" description="Disordered" evidence="1">
    <location>
        <begin position="51"/>
        <end position="86"/>
    </location>
</feature>
<name>A0A368HC11_ANCCA</name>
<sequence length="233" mass="26126">MGMVKNSSFIFSVAYFKAPPYCDSDFLERITKIHFTKDLVTASSYTRGQASRTFTSSNHGADGRDAGYQREEVPPQRNAGYSPRALDNGTFYDARGGYVPRGGFAGRGRGGYSPRGDAFPSRGFTGPKRYSEQRGEIIPTAPIVPIPPPQHNFSIPRQPTDVVYFDPTQQVRLKRLRVFFFISCSKILGMRQYYGRVLLLMLALLSILSSVGSEEWNIYVFRPGFLVGRNSHL</sequence>
<evidence type="ECO:0000313" key="3">
    <source>
        <dbReference type="Proteomes" id="UP000252519"/>
    </source>
</evidence>
<feature type="region of interest" description="Disordered" evidence="1">
    <location>
        <begin position="105"/>
        <end position="126"/>
    </location>
</feature>
<evidence type="ECO:0000256" key="1">
    <source>
        <dbReference type="SAM" id="MobiDB-lite"/>
    </source>
</evidence>